<dbReference type="Proteomes" id="UP000445144">
    <property type="component" value="Unassembled WGS sequence"/>
</dbReference>
<gene>
    <name evidence="1" type="ORF">CHRY9293_02787</name>
</gene>
<name>A0A6N4XAH8_9FLAO</name>
<evidence type="ECO:0000313" key="1">
    <source>
        <dbReference type="EMBL" id="CAA7196712.1"/>
    </source>
</evidence>
<dbReference type="RefSeq" id="WP_162033487.1">
    <property type="nucleotide sequence ID" value="NZ_CACVBR010000030.1"/>
</dbReference>
<reference evidence="1 2" key="1">
    <citation type="submission" date="2020-01" db="EMBL/GenBank/DDBJ databases">
        <authorList>
            <person name="Rodrigo-Torres L."/>
            <person name="Arahal R. D."/>
            <person name="Lucena T."/>
        </authorList>
    </citation>
    <scope>NUCLEOTIDE SEQUENCE [LARGE SCALE GENOMIC DNA]</scope>
    <source>
        <strain evidence="1 2">CECT 9293</strain>
    </source>
</reference>
<organism evidence="1 2">
    <name type="scientific">Chryseobacterium potabilaquae</name>
    <dbReference type="NCBI Taxonomy" id="2675057"/>
    <lineage>
        <taxon>Bacteria</taxon>
        <taxon>Pseudomonadati</taxon>
        <taxon>Bacteroidota</taxon>
        <taxon>Flavobacteriia</taxon>
        <taxon>Flavobacteriales</taxon>
        <taxon>Weeksellaceae</taxon>
        <taxon>Chryseobacterium group</taxon>
        <taxon>Chryseobacterium</taxon>
    </lineage>
</organism>
<dbReference type="AlphaFoldDB" id="A0A6N4XAH8"/>
<keyword evidence="2" id="KW-1185">Reference proteome</keyword>
<evidence type="ECO:0000313" key="2">
    <source>
        <dbReference type="Proteomes" id="UP000445144"/>
    </source>
</evidence>
<protein>
    <submittedName>
        <fullName evidence="1">Uncharacterized protein</fullName>
    </submittedName>
</protein>
<accession>A0A6N4XAH8</accession>
<proteinExistence type="predicted"/>
<sequence length="72" mass="8373">MIAQKKYCEIVLNDPNILGELIKKMGREMRLQSIESALKRGNASIRRTAAFIETLEYAGYKKEEIIEKEREL</sequence>
<dbReference type="EMBL" id="CACVBR010000030">
    <property type="protein sequence ID" value="CAA7196712.1"/>
    <property type="molecule type" value="Genomic_DNA"/>
</dbReference>